<dbReference type="SMART" id="SM00115">
    <property type="entry name" value="CASc"/>
    <property type="match status" value="1"/>
</dbReference>
<evidence type="ECO:0000256" key="7">
    <source>
        <dbReference type="RuleBase" id="RU003971"/>
    </source>
</evidence>
<comment type="similarity">
    <text evidence="1 7">Belongs to the peptidase C14A family.</text>
</comment>
<dbReference type="InterPro" id="IPR011600">
    <property type="entry name" value="Pept_C14_caspase"/>
</dbReference>
<dbReference type="GO" id="GO:0004197">
    <property type="term" value="F:cysteine-type endopeptidase activity"/>
    <property type="evidence" value="ECO:0007669"/>
    <property type="project" value="InterPro"/>
</dbReference>
<evidence type="ECO:0000259" key="10">
    <source>
        <dbReference type="PROSITE" id="PS50208"/>
    </source>
</evidence>
<dbReference type="Pfam" id="PF00656">
    <property type="entry name" value="Peptidase_C14"/>
    <property type="match status" value="1"/>
</dbReference>
<dbReference type="PANTHER" id="PTHR10454">
    <property type="entry name" value="CASPASE"/>
    <property type="match status" value="1"/>
</dbReference>
<evidence type="ECO:0008006" key="12">
    <source>
        <dbReference type="Google" id="ProtNLM"/>
    </source>
</evidence>
<feature type="domain" description="Caspase family p20" evidence="10">
    <location>
        <begin position="48"/>
        <end position="173"/>
    </location>
</feature>
<dbReference type="FunFam" id="3.40.50.1460:FF:000001">
    <property type="entry name" value="Caspase-3 preproprotein"/>
    <property type="match status" value="1"/>
</dbReference>
<keyword evidence="2" id="KW-0645">Protease</keyword>
<dbReference type="GO" id="GO:0006508">
    <property type="term" value="P:proteolysis"/>
    <property type="evidence" value="ECO:0007669"/>
    <property type="project" value="UniProtKB-KW"/>
</dbReference>
<reference evidence="11" key="1">
    <citation type="submission" date="2014-12" db="EMBL/GenBank/DDBJ databases">
        <title>Insight into the proteome of Arion vulgaris.</title>
        <authorList>
            <person name="Aradska J."/>
            <person name="Bulat T."/>
            <person name="Smidak R."/>
            <person name="Sarate P."/>
            <person name="Gangsoo J."/>
            <person name="Sialana F."/>
            <person name="Bilban M."/>
            <person name="Lubec G."/>
        </authorList>
    </citation>
    <scope>NUCLEOTIDE SEQUENCE</scope>
    <source>
        <tissue evidence="11">Skin</tissue>
    </source>
</reference>
<dbReference type="PANTHER" id="PTHR10454:SF232">
    <property type="entry name" value="AT03047P-RELATED"/>
    <property type="match status" value="1"/>
</dbReference>
<dbReference type="Gene3D" id="3.40.50.1460">
    <property type="match status" value="1"/>
</dbReference>
<dbReference type="GO" id="GO:0043525">
    <property type="term" value="P:positive regulation of neuron apoptotic process"/>
    <property type="evidence" value="ECO:0007669"/>
    <property type="project" value="TreeGrafter"/>
</dbReference>
<evidence type="ECO:0000256" key="5">
    <source>
        <dbReference type="ARBA" id="ARBA00022807"/>
    </source>
</evidence>
<organism evidence="11">
    <name type="scientific">Arion vulgaris</name>
    <dbReference type="NCBI Taxonomy" id="1028688"/>
    <lineage>
        <taxon>Eukaryota</taxon>
        <taxon>Metazoa</taxon>
        <taxon>Spiralia</taxon>
        <taxon>Lophotrochozoa</taxon>
        <taxon>Mollusca</taxon>
        <taxon>Gastropoda</taxon>
        <taxon>Heterobranchia</taxon>
        <taxon>Euthyneura</taxon>
        <taxon>Panpulmonata</taxon>
        <taxon>Eupulmonata</taxon>
        <taxon>Stylommatophora</taxon>
        <taxon>Helicina</taxon>
        <taxon>Arionoidea</taxon>
        <taxon>Arionidae</taxon>
        <taxon>Arion</taxon>
    </lineage>
</organism>
<sequence length="288" mass="32668">MASINNEDNVDARGNQQGNVPDAKGQSSLPRMLESDFESDRYNMSHSKRGLAVIINNVNFSSKTAMLKRAGSTVDATAMFQLLDTLKFKEIQQYDNLTVRQMKDALHKVSKMDHTDHDCFFCVILSHGEEGNVFGTDNKVPVDELVQPFKGNECPSLAGKPKLFFIQACRNDIINYGETVSDGAEEEVDIIRRIPAEADFLIAYSVVPGLYCWRKTSEGSHQSSWFIKAVVDIISRNWQTMDLMTMMTRVIKKVAYDFESNAMEDFKQQKKQIPCITSMLTKEVYFNK</sequence>
<evidence type="ECO:0000256" key="3">
    <source>
        <dbReference type="ARBA" id="ARBA00022703"/>
    </source>
</evidence>
<dbReference type="PROSITE" id="PS50208">
    <property type="entry name" value="CASPASE_P20"/>
    <property type="match status" value="1"/>
</dbReference>
<dbReference type="InterPro" id="IPR001309">
    <property type="entry name" value="Pept_C14_p20"/>
</dbReference>
<name>A0A0B7BHR3_9EUPU</name>
<dbReference type="GO" id="GO:0005737">
    <property type="term" value="C:cytoplasm"/>
    <property type="evidence" value="ECO:0007669"/>
    <property type="project" value="TreeGrafter"/>
</dbReference>
<dbReference type="PRINTS" id="PR00376">
    <property type="entry name" value="IL1BCENZYME"/>
</dbReference>
<proteinExistence type="inferred from homology"/>
<evidence type="ECO:0000256" key="4">
    <source>
        <dbReference type="ARBA" id="ARBA00022801"/>
    </source>
</evidence>
<dbReference type="GO" id="GO:0006915">
    <property type="term" value="P:apoptotic process"/>
    <property type="evidence" value="ECO:0007669"/>
    <property type="project" value="UniProtKB-KW"/>
</dbReference>
<dbReference type="InterPro" id="IPR015917">
    <property type="entry name" value="Pept_C14A"/>
</dbReference>
<dbReference type="AlphaFoldDB" id="A0A0B7BHR3"/>
<feature type="region of interest" description="Disordered" evidence="8">
    <location>
        <begin position="1"/>
        <end position="30"/>
    </location>
</feature>
<evidence type="ECO:0000256" key="2">
    <source>
        <dbReference type="ARBA" id="ARBA00022670"/>
    </source>
</evidence>
<accession>A0A0B7BHR3</accession>
<keyword evidence="5" id="KW-0788">Thiol protease</keyword>
<protein>
    <recommendedName>
        <fullName evidence="12">Caspase family p20 domain-containing protein</fullName>
    </recommendedName>
</protein>
<dbReference type="PROSITE" id="PS01121">
    <property type="entry name" value="CASPASE_HIS"/>
    <property type="match status" value="1"/>
</dbReference>
<gene>
    <name evidence="11" type="primary">ORF190759</name>
</gene>
<feature type="domain" description="Caspase family p10" evidence="9">
    <location>
        <begin position="190"/>
        <end position="288"/>
    </location>
</feature>
<keyword evidence="4" id="KW-0378">Hydrolase</keyword>
<feature type="compositionally biased region" description="Polar residues" evidence="8">
    <location>
        <begin position="14"/>
        <end position="29"/>
    </location>
</feature>
<evidence type="ECO:0000256" key="8">
    <source>
        <dbReference type="SAM" id="MobiDB-lite"/>
    </source>
</evidence>
<keyword evidence="6" id="KW-0865">Zymogen</keyword>
<evidence type="ECO:0000256" key="6">
    <source>
        <dbReference type="ARBA" id="ARBA00023145"/>
    </source>
</evidence>
<dbReference type="SUPFAM" id="SSF52129">
    <property type="entry name" value="Caspase-like"/>
    <property type="match status" value="1"/>
</dbReference>
<evidence type="ECO:0000256" key="1">
    <source>
        <dbReference type="ARBA" id="ARBA00010134"/>
    </source>
</evidence>
<dbReference type="InterPro" id="IPR002398">
    <property type="entry name" value="Pept_C14"/>
</dbReference>
<keyword evidence="3" id="KW-0053">Apoptosis</keyword>
<dbReference type="InterPro" id="IPR016129">
    <property type="entry name" value="Caspase_his_AS"/>
</dbReference>
<dbReference type="EMBL" id="HACG01046014">
    <property type="protein sequence ID" value="CEK92879.1"/>
    <property type="molecule type" value="Transcribed_RNA"/>
</dbReference>
<dbReference type="PROSITE" id="PS50207">
    <property type="entry name" value="CASPASE_P10"/>
    <property type="match status" value="1"/>
</dbReference>
<evidence type="ECO:0000259" key="9">
    <source>
        <dbReference type="PROSITE" id="PS50207"/>
    </source>
</evidence>
<dbReference type="CDD" id="cd00032">
    <property type="entry name" value="CASc"/>
    <property type="match status" value="1"/>
</dbReference>
<evidence type="ECO:0000313" key="11">
    <source>
        <dbReference type="EMBL" id="CEK92879.1"/>
    </source>
</evidence>
<dbReference type="InterPro" id="IPR029030">
    <property type="entry name" value="Caspase-like_dom_sf"/>
</dbReference>
<dbReference type="InterPro" id="IPR002138">
    <property type="entry name" value="Pept_C14_p10"/>
</dbReference>